<dbReference type="AlphaFoldDB" id="A0ABC9SMC3"/>
<accession>A0ABC9SMC3</accession>
<dbReference type="Proteomes" id="UP000012166">
    <property type="component" value="Unassembled WGS sequence"/>
</dbReference>
<comment type="caution">
    <text evidence="1">The sequence shown here is derived from an EMBL/GenBank/DDBJ whole genome shotgun (WGS) entry which is preliminary data.</text>
</comment>
<name>A0ABC9SMC3_LEPBO</name>
<gene>
    <name evidence="1" type="ORF">LEP1GSC056_1939</name>
</gene>
<evidence type="ECO:0000313" key="1">
    <source>
        <dbReference type="EMBL" id="EMN18973.1"/>
    </source>
</evidence>
<reference evidence="1 2" key="1">
    <citation type="submission" date="2013-01" db="EMBL/GenBank/DDBJ databases">
        <authorList>
            <person name="Harkins D.M."/>
            <person name="Durkin A.S."/>
            <person name="Brinkac L.M."/>
            <person name="Haft D.H."/>
            <person name="Selengut J.D."/>
            <person name="Sanka R."/>
            <person name="DePew J."/>
            <person name="Purushe J."/>
            <person name="Hartskeerl R.A."/>
            <person name="Ahmed A."/>
            <person name="van der Linden H."/>
            <person name="Goris M.G.A."/>
            <person name="Vinetz J.M."/>
            <person name="Sutton G.G."/>
            <person name="Nierman W.C."/>
            <person name="Fouts D.E."/>
        </authorList>
    </citation>
    <scope>NUCLEOTIDE SEQUENCE [LARGE SCALE GENOMIC DNA]</scope>
    <source>
        <strain evidence="1 2">Brem 328</strain>
    </source>
</reference>
<sequence length="38" mass="4414">MNFRATPIQNQKSLKTFSYCASKTCGWADSNRNDFRLI</sequence>
<evidence type="ECO:0000313" key="2">
    <source>
        <dbReference type="Proteomes" id="UP000012166"/>
    </source>
</evidence>
<dbReference type="EMBL" id="AHMS02000005">
    <property type="protein sequence ID" value="EMN18973.1"/>
    <property type="molecule type" value="Genomic_DNA"/>
</dbReference>
<evidence type="ECO:0008006" key="3">
    <source>
        <dbReference type="Google" id="ProtNLM"/>
    </source>
</evidence>
<organism evidence="1 2">
    <name type="scientific">Leptospira borgpetersenii str. Brem 328</name>
    <dbReference type="NCBI Taxonomy" id="1049780"/>
    <lineage>
        <taxon>Bacteria</taxon>
        <taxon>Pseudomonadati</taxon>
        <taxon>Spirochaetota</taxon>
        <taxon>Spirochaetia</taxon>
        <taxon>Leptospirales</taxon>
        <taxon>Leptospiraceae</taxon>
        <taxon>Leptospira</taxon>
    </lineage>
</organism>
<proteinExistence type="predicted"/>
<protein>
    <recommendedName>
        <fullName evidence="3">Mobile element protein</fullName>
    </recommendedName>
</protein>